<dbReference type="Gene3D" id="1.20.1070.10">
    <property type="entry name" value="Rhodopsin 7-helix transmembrane proteins"/>
    <property type="match status" value="1"/>
</dbReference>
<evidence type="ECO:0000256" key="2">
    <source>
        <dbReference type="ARBA" id="ARBA00022475"/>
    </source>
</evidence>
<reference evidence="11" key="1">
    <citation type="submission" date="2025-08" db="UniProtKB">
        <authorList>
            <consortium name="Ensembl"/>
        </authorList>
    </citation>
    <scope>IDENTIFICATION</scope>
</reference>
<evidence type="ECO:0000313" key="11">
    <source>
        <dbReference type="Ensembl" id="ENSSGRP00000096021.1"/>
    </source>
</evidence>
<dbReference type="GO" id="GO:0045028">
    <property type="term" value="F:G protein-coupled purinergic nucleotide receptor activity"/>
    <property type="evidence" value="ECO:0007669"/>
    <property type="project" value="TreeGrafter"/>
</dbReference>
<keyword evidence="4 9" id="KW-1133">Transmembrane helix</keyword>
<dbReference type="FunCoup" id="A0A672S3A1">
    <property type="interactions" value="349"/>
</dbReference>
<evidence type="ECO:0000256" key="3">
    <source>
        <dbReference type="ARBA" id="ARBA00022692"/>
    </source>
</evidence>
<dbReference type="PANTHER" id="PTHR24233">
    <property type="entry name" value="P2Y PURINOCEPTOR-RELATED G-PROTEIN COUPLED RECEPTOR"/>
    <property type="match status" value="1"/>
</dbReference>
<evidence type="ECO:0000256" key="5">
    <source>
        <dbReference type="ARBA" id="ARBA00023040"/>
    </source>
</evidence>
<keyword evidence="8" id="KW-0807">Transducer</keyword>
<evidence type="ECO:0000313" key="12">
    <source>
        <dbReference type="Proteomes" id="UP000472262"/>
    </source>
</evidence>
<feature type="transmembrane region" description="Helical" evidence="9">
    <location>
        <begin position="180"/>
        <end position="206"/>
    </location>
</feature>
<reference evidence="11" key="2">
    <citation type="submission" date="2025-09" db="UniProtKB">
        <authorList>
            <consortium name="Ensembl"/>
        </authorList>
    </citation>
    <scope>IDENTIFICATION</scope>
</reference>
<comment type="subcellular location">
    <subcellularLocation>
        <location evidence="1">Cell membrane</location>
        <topology evidence="1">Multi-pass membrane protein</topology>
    </subcellularLocation>
</comment>
<keyword evidence="5" id="KW-0297">G-protein coupled receptor</keyword>
<dbReference type="InterPro" id="IPR000276">
    <property type="entry name" value="GPCR_Rhodpsn"/>
</dbReference>
<feature type="transmembrane region" description="Helical" evidence="9">
    <location>
        <begin position="258"/>
        <end position="276"/>
    </location>
</feature>
<keyword evidence="7" id="KW-0675">Receptor</keyword>
<evidence type="ECO:0000256" key="4">
    <source>
        <dbReference type="ARBA" id="ARBA00022989"/>
    </source>
</evidence>
<name>A0A672S3A1_SINGR</name>
<protein>
    <submittedName>
        <fullName evidence="11">G protein-coupled receptor 34b</fullName>
    </submittedName>
</protein>
<evidence type="ECO:0000256" key="9">
    <source>
        <dbReference type="SAM" id="Phobius"/>
    </source>
</evidence>
<feature type="transmembrane region" description="Helical" evidence="9">
    <location>
        <begin position="25"/>
        <end position="47"/>
    </location>
</feature>
<feature type="domain" description="G-protein coupled receptors family 1 profile" evidence="10">
    <location>
        <begin position="38"/>
        <end position="274"/>
    </location>
</feature>
<dbReference type="Proteomes" id="UP000472262">
    <property type="component" value="Unassembled WGS sequence"/>
</dbReference>
<feature type="transmembrane region" description="Helical" evidence="9">
    <location>
        <begin position="59"/>
        <end position="80"/>
    </location>
</feature>
<feature type="transmembrane region" description="Helical" evidence="9">
    <location>
        <begin position="92"/>
        <end position="115"/>
    </location>
</feature>
<dbReference type="InterPro" id="IPR017452">
    <property type="entry name" value="GPCR_Rhodpsn_7TM"/>
</dbReference>
<keyword evidence="12" id="KW-1185">Reference proteome</keyword>
<keyword evidence="6 9" id="KW-0472">Membrane</keyword>
<dbReference type="SUPFAM" id="SSF81321">
    <property type="entry name" value="Family A G protein-coupled receptor-like"/>
    <property type="match status" value="1"/>
</dbReference>
<feature type="transmembrane region" description="Helical" evidence="9">
    <location>
        <begin position="227"/>
        <end position="246"/>
    </location>
</feature>
<organism evidence="11 12">
    <name type="scientific">Sinocyclocheilus grahami</name>
    <name type="common">Dianchi golden-line fish</name>
    <name type="synonym">Barbus grahami</name>
    <dbReference type="NCBI Taxonomy" id="75366"/>
    <lineage>
        <taxon>Eukaryota</taxon>
        <taxon>Metazoa</taxon>
        <taxon>Chordata</taxon>
        <taxon>Craniata</taxon>
        <taxon>Vertebrata</taxon>
        <taxon>Euteleostomi</taxon>
        <taxon>Actinopterygii</taxon>
        <taxon>Neopterygii</taxon>
        <taxon>Teleostei</taxon>
        <taxon>Ostariophysi</taxon>
        <taxon>Cypriniformes</taxon>
        <taxon>Cyprinidae</taxon>
        <taxon>Cyprininae</taxon>
        <taxon>Sinocyclocheilus</taxon>
    </lineage>
</organism>
<proteinExistence type="predicted"/>
<keyword evidence="3 9" id="KW-0812">Transmembrane</keyword>
<feature type="transmembrane region" description="Helical" evidence="9">
    <location>
        <begin position="135"/>
        <end position="157"/>
    </location>
</feature>
<keyword evidence="2" id="KW-1003">Cell membrane</keyword>
<evidence type="ECO:0000256" key="1">
    <source>
        <dbReference type="ARBA" id="ARBA00004651"/>
    </source>
</evidence>
<dbReference type="AlphaFoldDB" id="A0A672S3A1"/>
<dbReference type="OMA" id="IIHKCNE"/>
<evidence type="ECO:0000256" key="8">
    <source>
        <dbReference type="ARBA" id="ARBA00023224"/>
    </source>
</evidence>
<evidence type="ECO:0000256" key="6">
    <source>
        <dbReference type="ARBA" id="ARBA00023136"/>
    </source>
</evidence>
<evidence type="ECO:0000256" key="7">
    <source>
        <dbReference type="ARBA" id="ARBA00023170"/>
    </source>
</evidence>
<evidence type="ECO:0000259" key="10">
    <source>
        <dbReference type="PROSITE" id="PS50262"/>
    </source>
</evidence>
<dbReference type="PROSITE" id="PS50262">
    <property type="entry name" value="G_PROTEIN_RECEP_F1_2"/>
    <property type="match status" value="1"/>
</dbReference>
<dbReference type="Ensembl" id="ENSSGRT00000102162.1">
    <property type="protein sequence ID" value="ENSSGRP00000096021.1"/>
    <property type="gene ID" value="ENSSGRG00000047983.1"/>
</dbReference>
<accession>A0A672S3A1</accession>
<sequence length="323" mass="36815">GYLSGVLLFVVSVWTDNTSLQVPLAIFYALFFLFGLSGNLLALWVFLRVHPKKNSVCIFLINLALADVLLVICLPFRVVYHSNNDRWVLPPLLCTMVGIIFYMYISIVLLGFISVDRYLKFQRSSCRRVFLHSRWSVLFCGVIWAVAFVCGICFTVLNTEHGESQQCFQYKNLYKSKWKAYFNFAIVGMFWLVYGALVISYGRIGMNLLTASKEKPDFPNAAKYNKTAWKSFFVLFLFTICFVPYHSWISVLDKTNEVVLLLSAFNSCLDPVMYFLGLNSSSDTPQELPNITSHLRNTEISAKCATYLCQPGNPVYARSLHCG</sequence>
<dbReference type="PANTHER" id="PTHR24233:SF1">
    <property type="entry name" value="G-PROTEIN COUPLED RECEPTOR 34-RELATED"/>
    <property type="match status" value="1"/>
</dbReference>
<dbReference type="Pfam" id="PF00001">
    <property type="entry name" value="7tm_1"/>
    <property type="match status" value="1"/>
</dbReference>
<dbReference type="GO" id="GO:0005886">
    <property type="term" value="C:plasma membrane"/>
    <property type="evidence" value="ECO:0007669"/>
    <property type="project" value="UniProtKB-SubCell"/>
</dbReference>
<dbReference type="PRINTS" id="PR00237">
    <property type="entry name" value="GPCRRHODOPSN"/>
</dbReference>
<dbReference type="InParanoid" id="A0A672S3A1"/>